<dbReference type="Proteomes" id="UP000430634">
    <property type="component" value="Unassembled WGS sequence"/>
</dbReference>
<keyword evidence="5" id="KW-0808">Transferase</keyword>
<reference evidence="13" key="1">
    <citation type="journal article" date="2014" name="Int. J. Syst. Evol. Microbiol.">
        <title>Complete genome of a new Firmicutes species belonging to the dominant human colonic microbiota ('Ruminococcus bicirculans') reveals two chromosomes and a selective capacity to utilize plant glucans.</title>
        <authorList>
            <consortium name="NISC Comparative Sequencing Program"/>
            <person name="Wegmann U."/>
            <person name="Louis P."/>
            <person name="Goesmann A."/>
            <person name="Henrissat B."/>
            <person name="Duncan S.H."/>
            <person name="Flint H.J."/>
        </authorList>
    </citation>
    <scope>NUCLEOTIDE SEQUENCE</scope>
    <source>
        <strain evidence="13">CGMCC 1.15931</strain>
    </source>
</reference>
<dbReference type="InterPro" id="IPR035965">
    <property type="entry name" value="PAS-like_dom_sf"/>
</dbReference>
<dbReference type="NCBIfam" id="TIGR00229">
    <property type="entry name" value="sensory_box"/>
    <property type="match status" value="3"/>
</dbReference>
<dbReference type="GO" id="GO:0005886">
    <property type="term" value="C:plasma membrane"/>
    <property type="evidence" value="ECO:0007669"/>
    <property type="project" value="UniProtKB-SubCell"/>
</dbReference>
<feature type="modified residue" description="4-aspartylphosphate" evidence="9">
    <location>
        <position position="907"/>
    </location>
</feature>
<dbReference type="SUPFAM" id="SSF55874">
    <property type="entry name" value="ATPase domain of HSP90 chaperone/DNA topoisomerase II/histidine kinase"/>
    <property type="match status" value="1"/>
</dbReference>
<gene>
    <name evidence="13" type="ORF">GCM10011572_23290</name>
    <name evidence="14" type="ORF">GM672_25495</name>
</gene>
<dbReference type="SUPFAM" id="SSF55785">
    <property type="entry name" value="PYP-like sensor domain (PAS domain)"/>
    <property type="match status" value="3"/>
</dbReference>
<dbReference type="EMBL" id="WNKZ01000128">
    <property type="protein sequence ID" value="MTV56083.1"/>
    <property type="molecule type" value="Genomic_DNA"/>
</dbReference>
<dbReference type="InterPro" id="IPR036890">
    <property type="entry name" value="HATPase_C_sf"/>
</dbReference>
<dbReference type="InterPro" id="IPR004358">
    <property type="entry name" value="Sig_transdc_His_kin-like_C"/>
</dbReference>
<reference evidence="16" key="2">
    <citation type="journal article" date="2019" name="Int. J. Syst. Evol. Microbiol.">
        <title>The Global Catalogue of Microorganisms (GCM) 10K type strain sequencing project: providing services to taxonomists for standard genome sequencing and annotation.</title>
        <authorList>
            <consortium name="The Broad Institute Genomics Platform"/>
            <consortium name="The Broad Institute Genome Sequencing Center for Infectious Disease"/>
            <person name="Wu L."/>
            <person name="Ma J."/>
        </authorList>
    </citation>
    <scope>NUCLEOTIDE SEQUENCE [LARGE SCALE GENOMIC DNA]</scope>
    <source>
        <strain evidence="16">CGMCC 1.15931</strain>
    </source>
</reference>
<evidence type="ECO:0000313" key="13">
    <source>
        <dbReference type="EMBL" id="GGC00616.1"/>
    </source>
</evidence>
<dbReference type="EMBL" id="BMKG01000008">
    <property type="protein sequence ID" value="GGC00616.1"/>
    <property type="molecule type" value="Genomic_DNA"/>
</dbReference>
<comment type="catalytic activity">
    <reaction evidence="1">
        <text>ATP + protein L-histidine = ADP + protein N-phospho-L-histidine.</text>
        <dbReference type="EC" id="2.7.13.3"/>
    </reaction>
</comment>
<dbReference type="InterPro" id="IPR001789">
    <property type="entry name" value="Sig_transdc_resp-reg_receiver"/>
</dbReference>
<dbReference type="PANTHER" id="PTHR43547:SF2">
    <property type="entry name" value="HYBRID SIGNAL TRANSDUCTION HISTIDINE KINASE C"/>
    <property type="match status" value="1"/>
</dbReference>
<dbReference type="SMART" id="SM00448">
    <property type="entry name" value="REC"/>
    <property type="match status" value="1"/>
</dbReference>
<dbReference type="PROSITE" id="PS50112">
    <property type="entry name" value="PAS"/>
    <property type="match status" value="1"/>
</dbReference>
<dbReference type="CDD" id="cd00130">
    <property type="entry name" value="PAS"/>
    <property type="match status" value="2"/>
</dbReference>
<dbReference type="GO" id="GO:0000155">
    <property type="term" value="F:phosphorelay sensor kinase activity"/>
    <property type="evidence" value="ECO:0007669"/>
    <property type="project" value="InterPro"/>
</dbReference>
<dbReference type="SMART" id="SM00387">
    <property type="entry name" value="HATPase_c"/>
    <property type="match status" value="1"/>
</dbReference>
<dbReference type="SUPFAM" id="SSF52172">
    <property type="entry name" value="CheY-like"/>
    <property type="match status" value="1"/>
</dbReference>
<evidence type="ECO:0000259" key="11">
    <source>
        <dbReference type="PROSITE" id="PS50110"/>
    </source>
</evidence>
<dbReference type="SMART" id="SM00388">
    <property type="entry name" value="HisKA"/>
    <property type="match status" value="1"/>
</dbReference>
<keyword evidence="6" id="KW-0418">Kinase</keyword>
<dbReference type="Gene3D" id="3.30.450.20">
    <property type="entry name" value="PAS domain"/>
    <property type="match status" value="3"/>
</dbReference>
<name>A0A6I3T3I5_9BURK</name>
<dbReference type="Gene3D" id="1.10.287.130">
    <property type="match status" value="1"/>
</dbReference>
<proteinExistence type="predicted"/>
<reference evidence="14 15" key="3">
    <citation type="submission" date="2019-11" db="EMBL/GenBank/DDBJ databases">
        <title>Type strains purchased from KCTC, JCM and DSMZ.</title>
        <authorList>
            <person name="Lu H."/>
        </authorList>
    </citation>
    <scope>NUCLEOTIDE SEQUENCE [LARGE SCALE GENOMIC DNA]</scope>
    <source>
        <strain evidence="14 15">KCTC 52429</strain>
    </source>
</reference>
<keyword evidence="16" id="KW-1185">Reference proteome</keyword>
<evidence type="ECO:0000256" key="7">
    <source>
        <dbReference type="ARBA" id="ARBA00023012"/>
    </source>
</evidence>
<dbReference type="CDD" id="cd17580">
    <property type="entry name" value="REC_2_DhkD-like"/>
    <property type="match status" value="1"/>
</dbReference>
<dbReference type="InterPro" id="IPR005467">
    <property type="entry name" value="His_kinase_dom"/>
</dbReference>
<protein>
    <recommendedName>
        <fullName evidence="3">histidine kinase</fullName>
        <ecNumber evidence="3">2.7.13.3</ecNumber>
    </recommendedName>
</protein>
<organism evidence="14 15">
    <name type="scientific">Pseudoduganella buxea</name>
    <dbReference type="NCBI Taxonomy" id="1949069"/>
    <lineage>
        <taxon>Bacteria</taxon>
        <taxon>Pseudomonadati</taxon>
        <taxon>Pseudomonadota</taxon>
        <taxon>Betaproteobacteria</taxon>
        <taxon>Burkholderiales</taxon>
        <taxon>Oxalobacteraceae</taxon>
        <taxon>Telluria group</taxon>
        <taxon>Pseudoduganella</taxon>
    </lineage>
</organism>
<dbReference type="AlphaFoldDB" id="A0A6I3T3I5"/>
<evidence type="ECO:0000313" key="16">
    <source>
        <dbReference type="Proteomes" id="UP000622638"/>
    </source>
</evidence>
<evidence type="ECO:0000256" key="9">
    <source>
        <dbReference type="PROSITE-ProRule" id="PRU00169"/>
    </source>
</evidence>
<dbReference type="InterPro" id="IPR013656">
    <property type="entry name" value="PAS_4"/>
</dbReference>
<dbReference type="InterPro" id="IPR003594">
    <property type="entry name" value="HATPase_dom"/>
</dbReference>
<dbReference type="PANTHER" id="PTHR43547">
    <property type="entry name" value="TWO-COMPONENT HISTIDINE KINASE"/>
    <property type="match status" value="1"/>
</dbReference>
<evidence type="ECO:0000259" key="10">
    <source>
        <dbReference type="PROSITE" id="PS50109"/>
    </source>
</evidence>
<reference evidence="13" key="4">
    <citation type="submission" date="2024-05" db="EMBL/GenBank/DDBJ databases">
        <authorList>
            <person name="Sun Q."/>
            <person name="Zhou Y."/>
        </authorList>
    </citation>
    <scope>NUCLEOTIDE SEQUENCE</scope>
    <source>
        <strain evidence="13">CGMCC 1.15931</strain>
    </source>
</reference>
<evidence type="ECO:0000313" key="15">
    <source>
        <dbReference type="Proteomes" id="UP000430634"/>
    </source>
</evidence>
<evidence type="ECO:0000256" key="2">
    <source>
        <dbReference type="ARBA" id="ARBA00004429"/>
    </source>
</evidence>
<dbReference type="Gene3D" id="3.40.50.2300">
    <property type="match status" value="1"/>
</dbReference>
<accession>A0A6I3T3I5</accession>
<evidence type="ECO:0000256" key="3">
    <source>
        <dbReference type="ARBA" id="ARBA00012438"/>
    </source>
</evidence>
<dbReference type="PRINTS" id="PR00344">
    <property type="entry name" value="BCTRLSENSOR"/>
</dbReference>
<keyword evidence="4 9" id="KW-0597">Phosphoprotein</keyword>
<dbReference type="Pfam" id="PF08448">
    <property type="entry name" value="PAS_4"/>
    <property type="match status" value="3"/>
</dbReference>
<dbReference type="FunFam" id="1.10.287.130:FF:000001">
    <property type="entry name" value="Two-component sensor histidine kinase"/>
    <property type="match status" value="1"/>
</dbReference>
<dbReference type="OrthoDB" id="9808408at2"/>
<dbReference type="EC" id="2.7.13.3" evidence="3"/>
<dbReference type="Pfam" id="PF01590">
    <property type="entry name" value="GAF"/>
    <property type="match status" value="1"/>
</dbReference>
<feature type="domain" description="Response regulatory" evidence="11">
    <location>
        <begin position="858"/>
        <end position="974"/>
    </location>
</feature>
<dbReference type="RefSeq" id="WP_155473327.1">
    <property type="nucleotide sequence ID" value="NZ_BMKG01000008.1"/>
</dbReference>
<dbReference type="InterPro" id="IPR003661">
    <property type="entry name" value="HisK_dim/P_dom"/>
</dbReference>
<evidence type="ECO:0000256" key="6">
    <source>
        <dbReference type="ARBA" id="ARBA00022777"/>
    </source>
</evidence>
<dbReference type="SUPFAM" id="SSF55781">
    <property type="entry name" value="GAF domain-like"/>
    <property type="match status" value="1"/>
</dbReference>
<dbReference type="Proteomes" id="UP000622638">
    <property type="component" value="Unassembled WGS sequence"/>
</dbReference>
<dbReference type="SMART" id="SM00091">
    <property type="entry name" value="PAS"/>
    <property type="match status" value="3"/>
</dbReference>
<dbReference type="FunFam" id="3.30.565.10:FF:000006">
    <property type="entry name" value="Sensor histidine kinase WalK"/>
    <property type="match status" value="1"/>
</dbReference>
<comment type="caution">
    <text evidence="14">The sequence shown here is derived from an EMBL/GenBank/DDBJ whole genome shotgun (WGS) entry which is preliminary data.</text>
</comment>
<dbReference type="InterPro" id="IPR000014">
    <property type="entry name" value="PAS"/>
</dbReference>
<feature type="domain" description="Histidine kinase" evidence="10">
    <location>
        <begin position="616"/>
        <end position="834"/>
    </location>
</feature>
<evidence type="ECO:0000256" key="4">
    <source>
        <dbReference type="ARBA" id="ARBA00022553"/>
    </source>
</evidence>
<dbReference type="CDD" id="cd00075">
    <property type="entry name" value="HATPase"/>
    <property type="match status" value="1"/>
</dbReference>
<comment type="subcellular location">
    <subcellularLocation>
        <location evidence="2">Cell inner membrane</location>
        <topology evidence="2">Multi-pass membrane protein</topology>
    </subcellularLocation>
</comment>
<evidence type="ECO:0000256" key="8">
    <source>
        <dbReference type="ARBA" id="ARBA00023136"/>
    </source>
</evidence>
<dbReference type="Pfam" id="PF00072">
    <property type="entry name" value="Response_reg"/>
    <property type="match status" value="1"/>
</dbReference>
<dbReference type="InterPro" id="IPR003018">
    <property type="entry name" value="GAF"/>
</dbReference>
<evidence type="ECO:0000313" key="14">
    <source>
        <dbReference type="EMBL" id="MTV56083.1"/>
    </source>
</evidence>
<dbReference type="Gene3D" id="3.30.450.40">
    <property type="match status" value="1"/>
</dbReference>
<dbReference type="PROSITE" id="PS50109">
    <property type="entry name" value="HIS_KIN"/>
    <property type="match status" value="1"/>
</dbReference>
<dbReference type="Gene3D" id="3.30.565.10">
    <property type="entry name" value="Histidine kinase-like ATPase, C-terminal domain"/>
    <property type="match status" value="1"/>
</dbReference>
<evidence type="ECO:0000259" key="12">
    <source>
        <dbReference type="PROSITE" id="PS50112"/>
    </source>
</evidence>
<sequence length="976" mass="106659">MPTRPDFSALFDASPYPYLLIDTQFVIIGANPAYLHATGRTADEIVGRHVFDAFPSNEADPDSTNLGEVRVSIELAIATRKPHTSALLRYAVPRVTPDGTVFDERYWSAIHTPVFDEAGEVAFVAQNAIDVTDLYRFDAQSRKYYLRQGADAVPDIPQLNPSRMHEAMTRILNAERSQMQILFNQAPGFIAVLHGADHRFEMVNDAYYQLVGYRDIIGKPALEALPEMAGQGFRELLDHAFSSGEPVVQREARVSLQRQPGGALQDRYVDLLYQPIVGDDGRVTGIFVQGHDVTGAHEANGALQEKIQQLEEVRESQAFLLALADRMRQLANADDVTAAACELLGRKLDTSRVLYAEIDDDGGTAFIRRDWTADGVASVAGTTKILDDFGPDMIAALRGGTTVVNHDVARDPRTAAHAHSYAAVGIRADLLVPYVKAGKLQVVLTIQNAASRVWQDRELRLVEEVAERTRSAVEAVQAQAALRTERDQSQTIFDSMDEGFAVLDRHWTILRMNAAGLRLTQRSAADVIGRNHWDVWPELRGTSTEQVYRRVMATGRTEIVEIAHTLPDGTSAWSEIRTHRAFDGGIAFFFRDVTARRAAQEQLTLADRRKDEFLAMLAHELRNPLAPIGAAAELLQVARLDEERVRQTSQIISRQVRHMTSLVDDLLDVSRVTRGLVQLQMQCLDIRHIVNDAVEQVTPLMRARHHRLRLELAPDAPWVSGDKKRLVQVLANLLNNAAKYTPEGGHISLQTAVRDGHVLIYVADDGIGMAPDLVERAFDLFSQAERAADRSLGGLGLGLALVKSLVGLHGGTVSCASPGPAQGSTFTICLPRLAPDQAPVAGAAAPMPATGTAPAGLRIMVVDDNADAASMLAMLLGAIGHDVVVQHGARAALAHEARAVSDVFLLDIGLPDIDGNELARRLRADPATRDAVLVAITGYGREQDRVQTAAAGFDHHLVKPVDIKKLYAILAGIAPR</sequence>
<keyword evidence="8" id="KW-0472">Membrane</keyword>
<dbReference type="Pfam" id="PF02518">
    <property type="entry name" value="HATPase_c"/>
    <property type="match status" value="1"/>
</dbReference>
<evidence type="ECO:0000256" key="1">
    <source>
        <dbReference type="ARBA" id="ARBA00000085"/>
    </source>
</evidence>
<dbReference type="SUPFAM" id="SSF47384">
    <property type="entry name" value="Homodimeric domain of signal transducing histidine kinase"/>
    <property type="match status" value="1"/>
</dbReference>
<dbReference type="InterPro" id="IPR011006">
    <property type="entry name" value="CheY-like_superfamily"/>
</dbReference>
<dbReference type="PROSITE" id="PS50110">
    <property type="entry name" value="RESPONSE_REGULATORY"/>
    <property type="match status" value="1"/>
</dbReference>
<dbReference type="CDD" id="cd00082">
    <property type="entry name" value="HisKA"/>
    <property type="match status" value="1"/>
</dbReference>
<dbReference type="SMART" id="SM00065">
    <property type="entry name" value="GAF"/>
    <property type="match status" value="1"/>
</dbReference>
<keyword evidence="7" id="KW-0902">Two-component regulatory system</keyword>
<dbReference type="Pfam" id="PF00512">
    <property type="entry name" value="HisKA"/>
    <property type="match status" value="1"/>
</dbReference>
<dbReference type="InterPro" id="IPR036097">
    <property type="entry name" value="HisK_dim/P_sf"/>
</dbReference>
<evidence type="ECO:0000256" key="5">
    <source>
        <dbReference type="ARBA" id="ARBA00022679"/>
    </source>
</evidence>
<dbReference type="InterPro" id="IPR029016">
    <property type="entry name" value="GAF-like_dom_sf"/>
</dbReference>
<feature type="domain" description="PAS" evidence="12">
    <location>
        <begin position="3"/>
        <end position="51"/>
    </location>
</feature>